<organism evidence="3 4">
    <name type="scientific">Schizosaccharomyces cryophilus (strain OY26 / ATCC MYA-4695 / CBS 11777 / NBRC 106824 / NRRL Y48691)</name>
    <name type="common">Fission yeast</name>
    <dbReference type="NCBI Taxonomy" id="653667"/>
    <lineage>
        <taxon>Eukaryota</taxon>
        <taxon>Fungi</taxon>
        <taxon>Dikarya</taxon>
        <taxon>Ascomycota</taxon>
        <taxon>Taphrinomycotina</taxon>
        <taxon>Schizosaccharomycetes</taxon>
        <taxon>Schizosaccharomycetales</taxon>
        <taxon>Schizosaccharomycetaceae</taxon>
        <taxon>Schizosaccharomyces</taxon>
    </lineage>
</organism>
<feature type="region of interest" description="Disordered" evidence="1">
    <location>
        <begin position="127"/>
        <end position="268"/>
    </location>
</feature>
<dbReference type="RefSeq" id="XP_013024885.1">
    <property type="nucleotide sequence ID" value="XM_013169431.1"/>
</dbReference>
<feature type="compositionally biased region" description="Low complexity" evidence="1">
    <location>
        <begin position="236"/>
        <end position="258"/>
    </location>
</feature>
<dbReference type="HOGENOM" id="CLU_338068_0_0_1"/>
<evidence type="ECO:0000313" key="4">
    <source>
        <dbReference type="Proteomes" id="UP000015464"/>
    </source>
</evidence>
<sequence>MLHFLFHSGSSSGTNSSSKESYELLHGLEKPSQEIKDISFRFVLVQDIGDRKKTVLFDSKHSNNEGQETQLRDSSHAPLTDLMFGAIPMSQKNTVTKLHTLQSPSPATREYMLTQLFQINMCGPVETPGNEMAMEDNSFSEQKVNKQNETDSDVSTSKIQDSAQGGAQTAKPSLGHRMGEKGSVSPETNEKSFRKETQNSLKKKSNLTDAPSSSLLHEQMEKLLSIRPSHRETPRSSRLIPYSPRSSSPIRVSHSSASVPDTVLNSFSGTRKLNGTSFPINKETGNLMESMRRRRKNRPPSINLSTSSFNGTNGKLSPFLFSETRTRPSTYALALIITIPITFENSVHPLTFYWSLFSNATKTLKTEIDNHIRELLCVSLSNSSNSNGNAIPLIQSTSSKVGFGSYSLQNDENIIMKIQQCLRILKAGILAPLIQPSVFSSNTWMENIKILEDSCRNEKQNKFISSLLTLAMKMSRQKKMEKTPFKIMIQSSRAPIARRFLYILAPLLRPSLASSSDDMLEPNLLFPSSGMLSSQSLPTTPNHSSKNFEDVYSSSNVSNSSQAIDIRSTRSSNHGVNRKPSLRNYLGSSWRLKFMRSSYQSSPTCPDSSGASPSSIPRNQNPFGSFSPISTDFTFGSDSYAGLEYLEIFNANKEALKGLPKTRLVPNGMLQVDLPMIDFHRDSTKARVPKLVPSVSQAGFLGALHPCFDLQAAPLDSYIIPNREEFFASTLTNMLETNLTPKKEDDTTLYSRIAVANIDECNIQCYELCEFPVMDECSTEGNEDFVSESNFKVFRESIMTSFNVDHGCFYSLKRSYLLYDYTYVDDEFVNVALTGDLKSILDYINKTDVQC</sequence>
<feature type="region of interest" description="Disordered" evidence="1">
    <location>
        <begin position="532"/>
        <end position="553"/>
    </location>
</feature>
<feature type="region of interest" description="Disordered" evidence="1">
    <location>
        <begin position="601"/>
        <end position="621"/>
    </location>
</feature>
<feature type="compositionally biased region" description="Basic and acidic residues" evidence="1">
    <location>
        <begin position="188"/>
        <end position="197"/>
    </location>
</feature>
<dbReference type="OMA" id="YMLTQLF"/>
<evidence type="ECO:0000259" key="2">
    <source>
        <dbReference type="PROSITE" id="PS51836"/>
    </source>
</evidence>
<feature type="domain" description="UDENN FNIP1/2-type" evidence="2">
    <location>
        <begin position="35"/>
        <end position="851"/>
    </location>
</feature>
<gene>
    <name evidence="3" type="ORF">SPOG_01159</name>
</gene>
<feature type="compositionally biased region" description="Polar residues" evidence="1">
    <location>
        <begin position="532"/>
        <end position="545"/>
    </location>
</feature>
<evidence type="ECO:0000313" key="3">
    <source>
        <dbReference type="EMBL" id="EPY50401.1"/>
    </source>
</evidence>
<protein>
    <recommendedName>
        <fullName evidence="2">UDENN FNIP1/2-type domain-containing protein</fullName>
    </recommendedName>
</protein>
<dbReference type="Proteomes" id="UP000015464">
    <property type="component" value="Unassembled WGS sequence"/>
</dbReference>
<feature type="compositionally biased region" description="Polar residues" evidence="1">
    <location>
        <begin position="207"/>
        <end position="216"/>
    </location>
</feature>
<proteinExistence type="predicted"/>
<reference evidence="3 4" key="1">
    <citation type="journal article" date="2011" name="Science">
        <title>Comparative functional genomics of the fission yeasts.</title>
        <authorList>
            <person name="Rhind N."/>
            <person name="Chen Z."/>
            <person name="Yassour M."/>
            <person name="Thompson D.A."/>
            <person name="Haas B.J."/>
            <person name="Habib N."/>
            <person name="Wapinski I."/>
            <person name="Roy S."/>
            <person name="Lin M.F."/>
            <person name="Heiman D.I."/>
            <person name="Young S.K."/>
            <person name="Furuya K."/>
            <person name="Guo Y."/>
            <person name="Pidoux A."/>
            <person name="Chen H.M."/>
            <person name="Robbertse B."/>
            <person name="Goldberg J.M."/>
            <person name="Aoki K."/>
            <person name="Bayne E.H."/>
            <person name="Berlin A.M."/>
            <person name="Desjardins C.A."/>
            <person name="Dobbs E."/>
            <person name="Dukaj L."/>
            <person name="Fan L."/>
            <person name="FitzGerald M.G."/>
            <person name="French C."/>
            <person name="Gujja S."/>
            <person name="Hansen K."/>
            <person name="Keifenheim D."/>
            <person name="Levin J.Z."/>
            <person name="Mosher R.A."/>
            <person name="Mueller C.A."/>
            <person name="Pfiffner J."/>
            <person name="Priest M."/>
            <person name="Russ C."/>
            <person name="Smialowska A."/>
            <person name="Swoboda P."/>
            <person name="Sykes S.M."/>
            <person name="Vaughn M."/>
            <person name="Vengrova S."/>
            <person name="Yoder R."/>
            <person name="Zeng Q."/>
            <person name="Allshire R."/>
            <person name="Baulcombe D."/>
            <person name="Birren B.W."/>
            <person name="Brown W."/>
            <person name="Ekwall K."/>
            <person name="Kellis M."/>
            <person name="Leatherwood J."/>
            <person name="Levin H."/>
            <person name="Margalit H."/>
            <person name="Martienssen R."/>
            <person name="Nieduszynski C.A."/>
            <person name="Spatafora J.W."/>
            <person name="Friedman N."/>
            <person name="Dalgaard J.Z."/>
            <person name="Baumann P."/>
            <person name="Niki H."/>
            <person name="Regev A."/>
            <person name="Nusbaum C."/>
        </authorList>
    </citation>
    <scope>NUCLEOTIDE SEQUENCE [LARGE SCALE GENOMIC DNA]</scope>
    <source>
        <strain evidence="4">OY26 / ATCC MYA-4695 / CBS 11777 / NBRC 106824 / NRRL Y48691</strain>
    </source>
</reference>
<evidence type="ECO:0000256" key="1">
    <source>
        <dbReference type="SAM" id="MobiDB-lite"/>
    </source>
</evidence>
<dbReference type="GeneID" id="25035490"/>
<dbReference type="PROSITE" id="PS51836">
    <property type="entry name" value="DENN_FNIP12"/>
    <property type="match status" value="1"/>
</dbReference>
<dbReference type="STRING" id="653667.S9X9J1"/>
<dbReference type="EMBL" id="KE546993">
    <property type="protein sequence ID" value="EPY50401.1"/>
    <property type="molecule type" value="Genomic_DNA"/>
</dbReference>
<name>S9X9J1_SCHCR</name>
<feature type="compositionally biased region" description="Polar residues" evidence="1">
    <location>
        <begin position="150"/>
        <end position="171"/>
    </location>
</feature>
<dbReference type="AlphaFoldDB" id="S9X9J1"/>
<accession>S9X9J1</accession>
<dbReference type="InterPro" id="IPR037545">
    <property type="entry name" value="DENN_FNIP1/2"/>
</dbReference>
<dbReference type="GO" id="GO:0005737">
    <property type="term" value="C:cytoplasm"/>
    <property type="evidence" value="ECO:0007669"/>
    <property type="project" value="UniProtKB-ARBA"/>
</dbReference>
<keyword evidence="4" id="KW-1185">Reference proteome</keyword>
<dbReference type="OrthoDB" id="10051712at2759"/>
<dbReference type="eggNOG" id="ENOG502R9AK">
    <property type="taxonomic scope" value="Eukaryota"/>
</dbReference>